<keyword evidence="3" id="KW-1185">Reference proteome</keyword>
<organism evidence="2 3">
    <name type="scientific">Kingdonia uniflora</name>
    <dbReference type="NCBI Taxonomy" id="39325"/>
    <lineage>
        <taxon>Eukaryota</taxon>
        <taxon>Viridiplantae</taxon>
        <taxon>Streptophyta</taxon>
        <taxon>Embryophyta</taxon>
        <taxon>Tracheophyta</taxon>
        <taxon>Spermatophyta</taxon>
        <taxon>Magnoliopsida</taxon>
        <taxon>Ranunculales</taxon>
        <taxon>Circaeasteraceae</taxon>
        <taxon>Kingdonia</taxon>
    </lineage>
</organism>
<comment type="caution">
    <text evidence="2">The sequence shown here is derived from an EMBL/GenBank/DDBJ whole genome shotgun (WGS) entry which is preliminary data.</text>
</comment>
<gene>
    <name evidence="2" type="ORF">GIB67_041843</name>
</gene>
<protein>
    <submittedName>
        <fullName evidence="2">Uncharacterized protein</fullName>
    </submittedName>
</protein>
<evidence type="ECO:0000313" key="3">
    <source>
        <dbReference type="Proteomes" id="UP000541444"/>
    </source>
</evidence>
<keyword evidence="1" id="KW-0472">Membrane</keyword>
<evidence type="ECO:0000313" key="2">
    <source>
        <dbReference type="EMBL" id="KAF6137970.1"/>
    </source>
</evidence>
<proteinExistence type="predicted"/>
<feature type="transmembrane region" description="Helical" evidence="1">
    <location>
        <begin position="50"/>
        <end position="75"/>
    </location>
</feature>
<name>A0A7J7L5W8_9MAGN</name>
<accession>A0A7J7L5W8</accession>
<keyword evidence="1" id="KW-1133">Transmembrane helix</keyword>
<sequence length="86" mass="9861">MPPAPAKPLLKEDPSVLSLNHPGDGAYHFTDMLALCLMRIFDNISPKQQFWVTLFLVILSCNHLHILWTMVCAFIRARRRTDVDIV</sequence>
<reference evidence="2 3" key="1">
    <citation type="journal article" date="2020" name="IScience">
        <title>Genome Sequencing of the Endangered Kingdonia uniflora (Circaeasteraceae, Ranunculales) Reveals Potential Mechanisms of Evolutionary Specialization.</title>
        <authorList>
            <person name="Sun Y."/>
            <person name="Deng T."/>
            <person name="Zhang A."/>
            <person name="Moore M.J."/>
            <person name="Landis J.B."/>
            <person name="Lin N."/>
            <person name="Zhang H."/>
            <person name="Zhang X."/>
            <person name="Huang J."/>
            <person name="Zhang X."/>
            <person name="Sun H."/>
            <person name="Wang H."/>
        </authorList>
    </citation>
    <scope>NUCLEOTIDE SEQUENCE [LARGE SCALE GENOMIC DNA]</scope>
    <source>
        <strain evidence="2">TB1705</strain>
        <tissue evidence="2">Leaf</tissue>
    </source>
</reference>
<dbReference type="Proteomes" id="UP000541444">
    <property type="component" value="Unassembled WGS sequence"/>
</dbReference>
<evidence type="ECO:0000256" key="1">
    <source>
        <dbReference type="SAM" id="Phobius"/>
    </source>
</evidence>
<feature type="non-terminal residue" evidence="2">
    <location>
        <position position="86"/>
    </location>
</feature>
<dbReference type="EMBL" id="JACGCM010002618">
    <property type="protein sequence ID" value="KAF6137970.1"/>
    <property type="molecule type" value="Genomic_DNA"/>
</dbReference>
<dbReference type="AlphaFoldDB" id="A0A7J7L5W8"/>
<keyword evidence="1" id="KW-0812">Transmembrane</keyword>